<proteinExistence type="predicted"/>
<keyword evidence="2" id="KW-1185">Reference proteome</keyword>
<reference evidence="1" key="1">
    <citation type="submission" date="2023-06" db="EMBL/GenBank/DDBJ databases">
        <authorList>
            <consortium name="Lawrence Berkeley National Laboratory"/>
            <person name="Ahrendt S."/>
            <person name="Sahu N."/>
            <person name="Indic B."/>
            <person name="Wong-Bajracharya J."/>
            <person name="Merenyi Z."/>
            <person name="Ke H.-M."/>
            <person name="Monk M."/>
            <person name="Kocsube S."/>
            <person name="Drula E."/>
            <person name="Lipzen A."/>
            <person name="Balint B."/>
            <person name="Henrissat B."/>
            <person name="Andreopoulos B."/>
            <person name="Martin F.M."/>
            <person name="Harder C.B."/>
            <person name="Rigling D."/>
            <person name="Ford K.L."/>
            <person name="Foster G.D."/>
            <person name="Pangilinan J."/>
            <person name="Papanicolaou A."/>
            <person name="Barry K."/>
            <person name="LaButti K."/>
            <person name="Viragh M."/>
            <person name="Koriabine M."/>
            <person name="Yan M."/>
            <person name="Riley R."/>
            <person name="Champramary S."/>
            <person name="Plett K.L."/>
            <person name="Tsai I.J."/>
            <person name="Slot J."/>
            <person name="Sipos G."/>
            <person name="Plett J."/>
            <person name="Nagy L.G."/>
            <person name="Grigoriev I.V."/>
        </authorList>
    </citation>
    <scope>NUCLEOTIDE SEQUENCE</scope>
    <source>
        <strain evidence="1">HWK02</strain>
    </source>
</reference>
<sequence>MAIQINVPPYIPPPVTWEELEYADLPVIDSESTKDQVSATFSAQSGMQKERIFGIVDVAFTGVSEEKRLYEGSMEKTGSPCRCLQGTAIDVHACTRHSLRVVERQRVVHGSWDGFGVTSGDCRSSSSHAAKRPNAMTLRLSTEDDNRLLFLRFGPDDDRQSVDDLTYSLALNLSAYATTGACVLERKWCHAWGLMGNWTSHDGSSTKDLSARRAWRRPFSTVIILRSPILTHRRPQKNPSQNDET</sequence>
<comment type="caution">
    <text evidence="1">The sequence shown here is derived from an EMBL/GenBank/DDBJ whole genome shotgun (WGS) entry which is preliminary data.</text>
</comment>
<protein>
    <submittedName>
        <fullName evidence="1">Uncharacterized protein</fullName>
    </submittedName>
</protein>
<accession>A0AA39UT40</accession>
<gene>
    <name evidence="1" type="ORF">EDD18DRAFT_1100531</name>
</gene>
<evidence type="ECO:0000313" key="1">
    <source>
        <dbReference type="EMBL" id="KAK0502033.1"/>
    </source>
</evidence>
<organism evidence="1 2">
    <name type="scientific">Armillaria luteobubalina</name>
    <dbReference type="NCBI Taxonomy" id="153913"/>
    <lineage>
        <taxon>Eukaryota</taxon>
        <taxon>Fungi</taxon>
        <taxon>Dikarya</taxon>
        <taxon>Basidiomycota</taxon>
        <taxon>Agaricomycotina</taxon>
        <taxon>Agaricomycetes</taxon>
        <taxon>Agaricomycetidae</taxon>
        <taxon>Agaricales</taxon>
        <taxon>Marasmiineae</taxon>
        <taxon>Physalacriaceae</taxon>
        <taxon>Armillaria</taxon>
    </lineage>
</organism>
<evidence type="ECO:0000313" key="2">
    <source>
        <dbReference type="Proteomes" id="UP001175228"/>
    </source>
</evidence>
<dbReference type="Proteomes" id="UP001175228">
    <property type="component" value="Unassembled WGS sequence"/>
</dbReference>
<name>A0AA39UT40_9AGAR</name>
<dbReference type="AlphaFoldDB" id="A0AA39UT40"/>
<dbReference type="EMBL" id="JAUEPU010000005">
    <property type="protein sequence ID" value="KAK0502033.1"/>
    <property type="molecule type" value="Genomic_DNA"/>
</dbReference>